<keyword evidence="10" id="KW-1185">Reference proteome</keyword>
<dbReference type="EMBL" id="JH795866">
    <property type="protein sequence ID" value="EJU00644.1"/>
    <property type="molecule type" value="Genomic_DNA"/>
</dbReference>
<dbReference type="GO" id="GO:0072670">
    <property type="term" value="P:mitochondrial tRNA threonylcarbamoyladenosine modification"/>
    <property type="evidence" value="ECO:0007669"/>
    <property type="project" value="TreeGrafter"/>
</dbReference>
<organism evidence="9 10">
    <name type="scientific">Dacryopinax primogenitus (strain DJM 731)</name>
    <name type="common">Brown rot fungus</name>
    <dbReference type="NCBI Taxonomy" id="1858805"/>
    <lineage>
        <taxon>Eukaryota</taxon>
        <taxon>Fungi</taxon>
        <taxon>Dikarya</taxon>
        <taxon>Basidiomycota</taxon>
        <taxon>Agaricomycotina</taxon>
        <taxon>Dacrymycetes</taxon>
        <taxon>Dacrymycetales</taxon>
        <taxon>Dacrymycetaceae</taxon>
        <taxon>Dacryopinax</taxon>
    </lineage>
</organism>
<dbReference type="STRING" id="1858805.M5FW97"/>
<comment type="similarity">
    <text evidence="7">Belongs to the KAE1 / TsaD family.</text>
</comment>
<keyword evidence="9" id="KW-0645">Protease</keyword>
<comment type="function">
    <text evidence="7">Required for the formation of a threonylcarbamoyl group on adenosine at position 37 (t(6)A37) in mitochondrial tRNAs that read codons beginning with adenine. Probably involved in the transfer of the threonylcarbamoyl moiety of threonylcarbamoyl-AMP (TC-AMP) to the N6 group of A37. Involved in mitochondrial genome maintenance.</text>
</comment>
<dbReference type="OMA" id="NAAMIGC"/>
<dbReference type="InterPro" id="IPR017861">
    <property type="entry name" value="KAE1/TsaD"/>
</dbReference>
<dbReference type="OrthoDB" id="10259622at2759"/>
<keyword evidence="4 7" id="KW-0479">Metal-binding</keyword>
<comment type="subcellular location">
    <subcellularLocation>
        <location evidence="7">Mitochondrion</location>
    </subcellularLocation>
</comment>
<keyword evidence="3 7" id="KW-0819">tRNA processing</keyword>
<feature type="domain" description="Gcp-like" evidence="8">
    <location>
        <begin position="51"/>
        <end position="351"/>
    </location>
</feature>
<dbReference type="InterPro" id="IPR022450">
    <property type="entry name" value="TsaD"/>
</dbReference>
<dbReference type="EC" id="2.3.1.234" evidence="1"/>
<dbReference type="Gene3D" id="3.30.420.40">
    <property type="match status" value="2"/>
</dbReference>
<evidence type="ECO:0000256" key="2">
    <source>
        <dbReference type="ARBA" id="ARBA00022679"/>
    </source>
</evidence>
<dbReference type="GO" id="GO:0061711">
    <property type="term" value="F:tRNA N(6)-L-threonylcarbamoyladenine synthase activity"/>
    <property type="evidence" value="ECO:0007669"/>
    <property type="project" value="UniProtKB-EC"/>
</dbReference>
<evidence type="ECO:0000313" key="9">
    <source>
        <dbReference type="EMBL" id="EJU00644.1"/>
    </source>
</evidence>
<accession>M5FW97</accession>
<evidence type="ECO:0000256" key="7">
    <source>
        <dbReference type="HAMAP-Rule" id="MF_03179"/>
    </source>
</evidence>
<sequence>MIAYRQLSTVSRGRLSRLFSSPSCSKPFVVLALESSADDTCAAIVSSNRTIHSNIVLKQNHIHQIYAGIHPHLAILSHTEQMPFTVRRALDTAQMQMNDIDAIAFTQGPGMGGCLAVACNAAKTLAIALEKPLVGVNHMRAHALTVTLTNPEVPPFPHLTLLVSGGHTMLVLVHSEDKFELIAQTADEAIGCTFDRVAALLGLEWGKRGLGAALEHLASTSDTLDPSITLPTMMPGQLEFSFCGLRAATKRIIDHKQRSGELSDRTRADIAARFQQAAVMQLEDKLARAVKECRVRGVQPRAVVASGGVATNLYLRTRYTAEAAHAGTGEPLQVFYPPLELCTDNAVMIAWAAMGRLLKRERDGYGIRPLAGWKIDMDRPQT</sequence>
<evidence type="ECO:0000313" key="10">
    <source>
        <dbReference type="Proteomes" id="UP000030653"/>
    </source>
</evidence>
<evidence type="ECO:0000256" key="5">
    <source>
        <dbReference type="ARBA" id="ARBA00023315"/>
    </source>
</evidence>
<dbReference type="GeneID" id="63690303"/>
<gene>
    <name evidence="9" type="ORF">DACRYDRAFT_54265</name>
</gene>
<evidence type="ECO:0000256" key="6">
    <source>
        <dbReference type="ARBA" id="ARBA00048117"/>
    </source>
</evidence>
<evidence type="ECO:0000256" key="3">
    <source>
        <dbReference type="ARBA" id="ARBA00022694"/>
    </source>
</evidence>
<dbReference type="Proteomes" id="UP000030653">
    <property type="component" value="Unassembled WGS sequence"/>
</dbReference>
<keyword evidence="7" id="KW-0496">Mitochondrion</keyword>
<dbReference type="GO" id="GO:0008233">
    <property type="term" value="F:peptidase activity"/>
    <property type="evidence" value="ECO:0007669"/>
    <property type="project" value="UniProtKB-KW"/>
</dbReference>
<keyword evidence="2 7" id="KW-0808">Transferase</keyword>
<dbReference type="PANTHER" id="PTHR11735">
    <property type="entry name" value="TRNA N6-ADENOSINE THREONYLCARBAMOYLTRANSFERASE"/>
    <property type="match status" value="1"/>
</dbReference>
<comment type="catalytic activity">
    <reaction evidence="6 7">
        <text>L-threonylcarbamoyladenylate + adenosine(37) in tRNA = N(6)-L-threonylcarbamoyladenosine(37) in tRNA + AMP + H(+)</text>
        <dbReference type="Rhea" id="RHEA:37059"/>
        <dbReference type="Rhea" id="RHEA-COMP:10162"/>
        <dbReference type="Rhea" id="RHEA-COMP:10163"/>
        <dbReference type="ChEBI" id="CHEBI:15378"/>
        <dbReference type="ChEBI" id="CHEBI:73682"/>
        <dbReference type="ChEBI" id="CHEBI:74411"/>
        <dbReference type="ChEBI" id="CHEBI:74418"/>
        <dbReference type="ChEBI" id="CHEBI:456215"/>
        <dbReference type="EC" id="2.3.1.234"/>
    </reaction>
</comment>
<name>M5FW97_DACPD</name>
<comment type="cofactor">
    <cofactor evidence="7">
        <name>a divalent metal cation</name>
        <dbReference type="ChEBI" id="CHEBI:60240"/>
    </cofactor>
    <text evidence="7">Binds 1 divalent metal cation per subunit.</text>
</comment>
<evidence type="ECO:0000259" key="8">
    <source>
        <dbReference type="Pfam" id="PF00814"/>
    </source>
</evidence>
<evidence type="ECO:0000256" key="4">
    <source>
        <dbReference type="ARBA" id="ARBA00022723"/>
    </source>
</evidence>
<evidence type="ECO:0000256" key="1">
    <source>
        <dbReference type="ARBA" id="ARBA00012156"/>
    </source>
</evidence>
<dbReference type="HOGENOM" id="CLU_023208_4_3_1"/>
<dbReference type="RefSeq" id="XP_040627541.1">
    <property type="nucleotide sequence ID" value="XM_040775241.1"/>
</dbReference>
<dbReference type="CDD" id="cd24134">
    <property type="entry name" value="ASKHA_NBD_OSGEPL1_QRI7_euk"/>
    <property type="match status" value="1"/>
</dbReference>
<dbReference type="HAMAP" id="MF_01445">
    <property type="entry name" value="TsaD"/>
    <property type="match status" value="1"/>
</dbReference>
<keyword evidence="5 7" id="KW-0012">Acyltransferase</keyword>
<proteinExistence type="inferred from homology"/>
<dbReference type="InterPro" id="IPR043129">
    <property type="entry name" value="ATPase_NBD"/>
</dbReference>
<keyword evidence="9" id="KW-0378">Hydrolase</keyword>
<comment type="subunit">
    <text evidence="7">Homodimer.</text>
</comment>
<reference evidence="9 10" key="1">
    <citation type="journal article" date="2012" name="Science">
        <title>The Paleozoic origin of enzymatic lignin decomposition reconstructed from 31 fungal genomes.</title>
        <authorList>
            <person name="Floudas D."/>
            <person name="Binder M."/>
            <person name="Riley R."/>
            <person name="Barry K."/>
            <person name="Blanchette R.A."/>
            <person name="Henrissat B."/>
            <person name="Martinez A.T."/>
            <person name="Otillar R."/>
            <person name="Spatafora J.W."/>
            <person name="Yadav J.S."/>
            <person name="Aerts A."/>
            <person name="Benoit I."/>
            <person name="Boyd A."/>
            <person name="Carlson A."/>
            <person name="Copeland A."/>
            <person name="Coutinho P.M."/>
            <person name="de Vries R.P."/>
            <person name="Ferreira P."/>
            <person name="Findley K."/>
            <person name="Foster B."/>
            <person name="Gaskell J."/>
            <person name="Glotzer D."/>
            <person name="Gorecki P."/>
            <person name="Heitman J."/>
            <person name="Hesse C."/>
            <person name="Hori C."/>
            <person name="Igarashi K."/>
            <person name="Jurgens J.A."/>
            <person name="Kallen N."/>
            <person name="Kersten P."/>
            <person name="Kohler A."/>
            <person name="Kuees U."/>
            <person name="Kumar T.K.A."/>
            <person name="Kuo A."/>
            <person name="LaButti K."/>
            <person name="Larrondo L.F."/>
            <person name="Lindquist E."/>
            <person name="Ling A."/>
            <person name="Lombard V."/>
            <person name="Lucas S."/>
            <person name="Lundell T."/>
            <person name="Martin R."/>
            <person name="McLaughlin D.J."/>
            <person name="Morgenstern I."/>
            <person name="Morin E."/>
            <person name="Murat C."/>
            <person name="Nagy L.G."/>
            <person name="Nolan M."/>
            <person name="Ohm R.A."/>
            <person name="Patyshakuliyeva A."/>
            <person name="Rokas A."/>
            <person name="Ruiz-Duenas F.J."/>
            <person name="Sabat G."/>
            <person name="Salamov A."/>
            <person name="Samejima M."/>
            <person name="Schmutz J."/>
            <person name="Slot J.C."/>
            <person name="St John F."/>
            <person name="Stenlid J."/>
            <person name="Sun H."/>
            <person name="Sun S."/>
            <person name="Syed K."/>
            <person name="Tsang A."/>
            <person name="Wiebenga A."/>
            <person name="Young D."/>
            <person name="Pisabarro A."/>
            <person name="Eastwood D.C."/>
            <person name="Martin F."/>
            <person name="Cullen D."/>
            <person name="Grigoriev I.V."/>
            <person name="Hibbett D.S."/>
        </authorList>
    </citation>
    <scope>NUCLEOTIDE SEQUENCE [LARGE SCALE GENOMIC DNA]</scope>
    <source>
        <strain evidence="9 10">DJM-731 SS1</strain>
    </source>
</reference>
<dbReference type="AlphaFoldDB" id="M5FW97"/>
<dbReference type="GO" id="GO:0005739">
    <property type="term" value="C:mitochondrion"/>
    <property type="evidence" value="ECO:0007669"/>
    <property type="project" value="UniProtKB-SubCell"/>
</dbReference>
<dbReference type="SUPFAM" id="SSF53067">
    <property type="entry name" value="Actin-like ATPase domain"/>
    <property type="match status" value="1"/>
</dbReference>
<protein>
    <recommendedName>
        <fullName evidence="1">N(6)-L-threonylcarbamoyladenine synthase</fullName>
        <ecNumber evidence="1">2.3.1.234</ecNumber>
    </recommendedName>
</protein>
<dbReference type="InterPro" id="IPR000905">
    <property type="entry name" value="Gcp-like_dom"/>
</dbReference>
<dbReference type="GO" id="GO:0006508">
    <property type="term" value="P:proteolysis"/>
    <property type="evidence" value="ECO:0007669"/>
    <property type="project" value="UniProtKB-KW"/>
</dbReference>
<dbReference type="Pfam" id="PF00814">
    <property type="entry name" value="TsaD"/>
    <property type="match status" value="1"/>
</dbReference>
<dbReference type="GO" id="GO:0046872">
    <property type="term" value="F:metal ion binding"/>
    <property type="evidence" value="ECO:0007669"/>
    <property type="project" value="UniProtKB-KW"/>
</dbReference>
<dbReference type="PANTHER" id="PTHR11735:SF6">
    <property type="entry name" value="TRNA N6-ADENOSINE THREONYLCARBAMOYLTRANSFERASE, MITOCHONDRIAL"/>
    <property type="match status" value="1"/>
</dbReference>
<dbReference type="NCBIfam" id="TIGR00329">
    <property type="entry name" value="gcp_kae1"/>
    <property type="match status" value="1"/>
</dbReference>
<dbReference type="PRINTS" id="PR00789">
    <property type="entry name" value="OSIALOPTASE"/>
</dbReference>